<dbReference type="InterPro" id="IPR011008">
    <property type="entry name" value="Dimeric_a/b-barrel"/>
</dbReference>
<proteinExistence type="predicted"/>
<reference evidence="2 3" key="1">
    <citation type="submission" date="2016-10" db="EMBL/GenBank/DDBJ databases">
        <authorList>
            <person name="de Groot N.N."/>
        </authorList>
    </citation>
    <scope>NUCLEOTIDE SEQUENCE [LARGE SCALE GENOMIC DNA]</scope>
    <source>
        <strain evidence="2 3">CPCC 202699</strain>
    </source>
</reference>
<keyword evidence="2" id="KW-0503">Monooxygenase</keyword>
<name>A0A1H2VDG3_9PSEU</name>
<dbReference type="Gene3D" id="3.30.70.100">
    <property type="match status" value="1"/>
</dbReference>
<accession>A0A1H2VDG3</accession>
<evidence type="ECO:0000313" key="2">
    <source>
        <dbReference type="EMBL" id="SDW66378.1"/>
    </source>
</evidence>
<dbReference type="RefSeq" id="WP_091287485.1">
    <property type="nucleotide sequence ID" value="NZ_FNON01000001.1"/>
</dbReference>
<gene>
    <name evidence="2" type="ORF">SAMN05421504_1011190</name>
</gene>
<keyword evidence="3" id="KW-1185">Reference proteome</keyword>
<dbReference type="STRING" id="589385.SAMN05421504_1011190"/>
<evidence type="ECO:0000259" key="1">
    <source>
        <dbReference type="PROSITE" id="PS51725"/>
    </source>
</evidence>
<evidence type="ECO:0000313" key="3">
    <source>
        <dbReference type="Proteomes" id="UP000199515"/>
    </source>
</evidence>
<dbReference type="Proteomes" id="UP000199515">
    <property type="component" value="Unassembled WGS sequence"/>
</dbReference>
<keyword evidence="2" id="KW-0560">Oxidoreductase</keyword>
<dbReference type="SUPFAM" id="SSF54909">
    <property type="entry name" value="Dimeric alpha+beta barrel"/>
    <property type="match status" value="1"/>
</dbReference>
<dbReference type="Pfam" id="PF03992">
    <property type="entry name" value="ABM"/>
    <property type="match status" value="1"/>
</dbReference>
<dbReference type="EMBL" id="FNON01000001">
    <property type="protein sequence ID" value="SDW66378.1"/>
    <property type="molecule type" value="Genomic_DNA"/>
</dbReference>
<dbReference type="GO" id="GO:0004497">
    <property type="term" value="F:monooxygenase activity"/>
    <property type="evidence" value="ECO:0007669"/>
    <property type="project" value="UniProtKB-KW"/>
</dbReference>
<organism evidence="2 3">
    <name type="scientific">Amycolatopsis xylanica</name>
    <dbReference type="NCBI Taxonomy" id="589385"/>
    <lineage>
        <taxon>Bacteria</taxon>
        <taxon>Bacillati</taxon>
        <taxon>Actinomycetota</taxon>
        <taxon>Actinomycetes</taxon>
        <taxon>Pseudonocardiales</taxon>
        <taxon>Pseudonocardiaceae</taxon>
        <taxon>Amycolatopsis</taxon>
    </lineage>
</organism>
<protein>
    <submittedName>
        <fullName evidence="2">Heme-degrading monooxygenase HmoA</fullName>
    </submittedName>
</protein>
<feature type="domain" description="ABM" evidence="1">
    <location>
        <begin position="7"/>
        <end position="99"/>
    </location>
</feature>
<dbReference type="AlphaFoldDB" id="A0A1H2VDG3"/>
<dbReference type="InterPro" id="IPR007138">
    <property type="entry name" value="ABM_dom"/>
</dbReference>
<dbReference type="OrthoDB" id="9795593at2"/>
<dbReference type="PROSITE" id="PS51725">
    <property type="entry name" value="ABM"/>
    <property type="match status" value="1"/>
</dbReference>
<sequence length="105" mass="11835">MVEKEEVTFINVIELPAAEVDAFIVQWRERAMLTTTTPGFRDFRLHRARLSDSRFQLINVAHWDSAEAYQNAIADPAFQAAMRGVPGFVSASPALYDVVVEHEKA</sequence>